<feature type="compositionally biased region" description="Polar residues" evidence="17">
    <location>
        <begin position="1054"/>
        <end position="1064"/>
    </location>
</feature>
<feature type="compositionally biased region" description="Basic residues" evidence="17">
    <location>
        <begin position="733"/>
        <end position="751"/>
    </location>
</feature>
<feature type="compositionally biased region" description="Low complexity" evidence="17">
    <location>
        <begin position="703"/>
        <end position="720"/>
    </location>
</feature>
<evidence type="ECO:0000256" key="7">
    <source>
        <dbReference type="ARBA" id="ARBA00022553"/>
    </source>
</evidence>
<dbReference type="AlphaFoldDB" id="A0ABD2JHE8"/>
<dbReference type="GO" id="GO:0004674">
    <property type="term" value="F:protein serine/threonine kinase activity"/>
    <property type="evidence" value="ECO:0007669"/>
    <property type="project" value="UniProtKB-KW"/>
</dbReference>
<dbReference type="PROSITE" id="PS00626">
    <property type="entry name" value="RCC1_2"/>
    <property type="match status" value="1"/>
</dbReference>
<dbReference type="GO" id="GO:0046872">
    <property type="term" value="F:metal ion binding"/>
    <property type="evidence" value="ECO:0007669"/>
    <property type="project" value="UniProtKB-KW"/>
</dbReference>
<evidence type="ECO:0000256" key="4">
    <source>
        <dbReference type="ARBA" id="ARBA00012513"/>
    </source>
</evidence>
<keyword evidence="11 16" id="KW-0547">Nucleotide-binding</keyword>
<dbReference type="Proteomes" id="UP001620645">
    <property type="component" value="Unassembled WGS sequence"/>
</dbReference>
<evidence type="ECO:0000259" key="18">
    <source>
        <dbReference type="PROSITE" id="PS50011"/>
    </source>
</evidence>
<dbReference type="InterPro" id="IPR051997">
    <property type="entry name" value="STK_NEK"/>
</dbReference>
<proteinExistence type="inferred from homology"/>
<reference evidence="19 20" key="1">
    <citation type="submission" date="2024-10" db="EMBL/GenBank/DDBJ databases">
        <authorList>
            <person name="Kim D."/>
        </authorList>
    </citation>
    <scope>NUCLEOTIDE SEQUENCE [LARGE SCALE GENOMIC DNA]</scope>
    <source>
        <strain evidence="19">Taebaek</strain>
    </source>
</reference>
<keyword evidence="10" id="KW-0677">Repeat</keyword>
<dbReference type="PROSITE" id="PS00107">
    <property type="entry name" value="PROTEIN_KINASE_ATP"/>
    <property type="match status" value="1"/>
</dbReference>
<dbReference type="GO" id="GO:0005524">
    <property type="term" value="F:ATP binding"/>
    <property type="evidence" value="ECO:0007669"/>
    <property type="project" value="UniProtKB-UniRule"/>
</dbReference>
<evidence type="ECO:0000256" key="1">
    <source>
        <dbReference type="ARBA" id="ARBA00001946"/>
    </source>
</evidence>
<evidence type="ECO:0000256" key="11">
    <source>
        <dbReference type="ARBA" id="ARBA00022741"/>
    </source>
</evidence>
<feature type="compositionally biased region" description="Low complexity" evidence="17">
    <location>
        <begin position="804"/>
        <end position="819"/>
    </location>
</feature>
<keyword evidence="14" id="KW-0460">Magnesium</keyword>
<dbReference type="Gene3D" id="3.30.200.20">
    <property type="entry name" value="Phosphorylase Kinase, domain 1"/>
    <property type="match status" value="1"/>
</dbReference>
<dbReference type="PANTHER" id="PTHR44535">
    <property type="entry name" value="PROTEIN CBG16200"/>
    <property type="match status" value="1"/>
</dbReference>
<evidence type="ECO:0000256" key="3">
    <source>
        <dbReference type="ARBA" id="ARBA00010886"/>
    </source>
</evidence>
<dbReference type="SUPFAM" id="SSF50985">
    <property type="entry name" value="RCC1/BLIP-II"/>
    <property type="match status" value="1"/>
</dbReference>
<feature type="compositionally biased region" description="Low complexity" evidence="17">
    <location>
        <begin position="1025"/>
        <end position="1034"/>
    </location>
</feature>
<name>A0ABD2JHE8_HETSC</name>
<feature type="domain" description="Protein kinase" evidence="18">
    <location>
        <begin position="51"/>
        <end position="314"/>
    </location>
</feature>
<feature type="region of interest" description="Disordered" evidence="17">
    <location>
        <begin position="875"/>
        <end position="899"/>
    </location>
</feature>
<keyword evidence="13 16" id="KW-0067">ATP-binding</keyword>
<evidence type="ECO:0000256" key="9">
    <source>
        <dbReference type="ARBA" id="ARBA00022723"/>
    </source>
</evidence>
<dbReference type="InterPro" id="IPR017441">
    <property type="entry name" value="Protein_kinase_ATP_BS"/>
</dbReference>
<keyword evidence="5" id="KW-0963">Cytoplasm</keyword>
<evidence type="ECO:0000256" key="17">
    <source>
        <dbReference type="SAM" id="MobiDB-lite"/>
    </source>
</evidence>
<feature type="region of interest" description="Disordered" evidence="17">
    <location>
        <begin position="1007"/>
        <end position="1064"/>
    </location>
</feature>
<dbReference type="PRINTS" id="PR00633">
    <property type="entry name" value="RCCNDNSATION"/>
</dbReference>
<feature type="repeat" description="RCC1" evidence="15">
    <location>
        <begin position="432"/>
        <end position="484"/>
    </location>
</feature>
<dbReference type="InterPro" id="IPR011009">
    <property type="entry name" value="Kinase-like_dom_sf"/>
</dbReference>
<feature type="compositionally biased region" description="Polar residues" evidence="17">
    <location>
        <begin position="1035"/>
        <end position="1044"/>
    </location>
</feature>
<evidence type="ECO:0000256" key="12">
    <source>
        <dbReference type="ARBA" id="ARBA00022777"/>
    </source>
</evidence>
<dbReference type="SMART" id="SM00220">
    <property type="entry name" value="S_TKc"/>
    <property type="match status" value="1"/>
</dbReference>
<dbReference type="PROSITE" id="PS00108">
    <property type="entry name" value="PROTEIN_KINASE_ST"/>
    <property type="match status" value="1"/>
</dbReference>
<dbReference type="EC" id="2.7.11.1" evidence="4"/>
<dbReference type="PROSITE" id="PS50012">
    <property type="entry name" value="RCC1_3"/>
    <property type="match status" value="3"/>
</dbReference>
<keyword evidence="9" id="KW-0479">Metal-binding</keyword>
<protein>
    <recommendedName>
        <fullName evidence="4">non-specific serine/threonine protein kinase</fullName>
        <ecNumber evidence="4">2.7.11.1</ecNumber>
    </recommendedName>
</protein>
<keyword evidence="20" id="KW-1185">Reference proteome</keyword>
<comment type="caution">
    <text evidence="19">The sequence shown here is derived from an EMBL/GenBank/DDBJ whole genome shotgun (WGS) entry which is preliminary data.</text>
</comment>
<accession>A0ABD2JHE8</accession>
<dbReference type="InterPro" id="IPR000719">
    <property type="entry name" value="Prot_kinase_dom"/>
</dbReference>
<dbReference type="InterPro" id="IPR000408">
    <property type="entry name" value="Reg_chr_condens"/>
</dbReference>
<feature type="repeat" description="RCC1" evidence="15">
    <location>
        <begin position="382"/>
        <end position="433"/>
    </location>
</feature>
<evidence type="ECO:0000256" key="5">
    <source>
        <dbReference type="ARBA" id="ARBA00022490"/>
    </source>
</evidence>
<feature type="binding site" evidence="16">
    <location>
        <position position="80"/>
    </location>
    <ligand>
        <name>ATP</name>
        <dbReference type="ChEBI" id="CHEBI:30616"/>
    </ligand>
</feature>
<dbReference type="PROSITE" id="PS50011">
    <property type="entry name" value="PROTEIN_KINASE_DOM"/>
    <property type="match status" value="1"/>
</dbReference>
<dbReference type="Gene3D" id="2.130.10.30">
    <property type="entry name" value="Regulator of chromosome condensation 1/beta-lactamase-inhibitor protein II"/>
    <property type="match status" value="1"/>
</dbReference>
<dbReference type="InterPro" id="IPR058923">
    <property type="entry name" value="RCC1-like_dom"/>
</dbReference>
<keyword evidence="7" id="KW-0597">Phosphoprotein</keyword>
<feature type="compositionally biased region" description="Low complexity" evidence="17">
    <location>
        <begin position="827"/>
        <end position="841"/>
    </location>
</feature>
<dbReference type="EMBL" id="JBICCN010000143">
    <property type="protein sequence ID" value="KAL3090049.1"/>
    <property type="molecule type" value="Genomic_DNA"/>
</dbReference>
<keyword evidence="12" id="KW-0418">Kinase</keyword>
<dbReference type="GO" id="GO:0005737">
    <property type="term" value="C:cytoplasm"/>
    <property type="evidence" value="ECO:0007669"/>
    <property type="project" value="UniProtKB-SubCell"/>
</dbReference>
<dbReference type="SUPFAM" id="SSF56112">
    <property type="entry name" value="Protein kinase-like (PK-like)"/>
    <property type="match status" value="1"/>
</dbReference>
<comment type="subcellular location">
    <subcellularLocation>
        <location evidence="2">Cytoplasm</location>
    </subcellularLocation>
</comment>
<dbReference type="PANTHER" id="PTHR44535:SF5">
    <property type="entry name" value="PROTEIN KINASE DOMAIN-CONTAINING PROTEIN"/>
    <property type="match status" value="1"/>
</dbReference>
<dbReference type="Pfam" id="PF00069">
    <property type="entry name" value="Pkinase"/>
    <property type="match status" value="1"/>
</dbReference>
<gene>
    <name evidence="19" type="ORF">niasHS_006501</name>
</gene>
<comment type="similarity">
    <text evidence="3">Belongs to the protein kinase superfamily. NEK Ser/Thr protein kinase family. NIMA subfamily.</text>
</comment>
<dbReference type="InterPro" id="IPR008271">
    <property type="entry name" value="Ser/Thr_kinase_AS"/>
</dbReference>
<evidence type="ECO:0000256" key="14">
    <source>
        <dbReference type="ARBA" id="ARBA00022842"/>
    </source>
</evidence>
<dbReference type="Pfam" id="PF25390">
    <property type="entry name" value="WD40_RLD"/>
    <property type="match status" value="1"/>
</dbReference>
<feature type="compositionally biased region" description="Basic and acidic residues" evidence="17">
    <location>
        <begin position="884"/>
        <end position="897"/>
    </location>
</feature>
<evidence type="ECO:0000256" key="10">
    <source>
        <dbReference type="ARBA" id="ARBA00022737"/>
    </source>
</evidence>
<dbReference type="CDD" id="cd08215">
    <property type="entry name" value="STKc_Nek"/>
    <property type="match status" value="1"/>
</dbReference>
<evidence type="ECO:0000256" key="15">
    <source>
        <dbReference type="PROSITE-ProRule" id="PRU00235"/>
    </source>
</evidence>
<feature type="compositionally biased region" description="Pro residues" evidence="17">
    <location>
        <begin position="1013"/>
        <end position="1024"/>
    </location>
</feature>
<evidence type="ECO:0000256" key="2">
    <source>
        <dbReference type="ARBA" id="ARBA00004496"/>
    </source>
</evidence>
<feature type="region of interest" description="Disordered" evidence="17">
    <location>
        <begin position="804"/>
        <end position="848"/>
    </location>
</feature>
<sequence>MHKNSLPSAALSNTAPLYSYTPSPHASPVAKTFAEGGSECRALAKHSSAAYERIRTVGKGSFGIAVLYRRKDDDSFVILKEINLHELTPTERNMSLNEVALLSRLDHPHIIHYFDSFEEDGTLMIEMEYADGGTLAQLLAHRDDAQPLPEDEVVDIFEQMTSAVSYLHDNNILHRDLKTANIFLTKERMVKVGDFGVSKKLSTQTNIGGGAQTMLGTPYYLSPEMCEGRSYNAKSDMWAMGCCLYEMCTLRKPFDADNLTILIHKIINCEYEPLKGPYSQDIRLIVRELFRADPEQRPSASDLLEQIRRKNPLLNSTRRVKSLAAKAATSKRSSSINSCYSALYRFDTEKFTLLAMSELPDRAQIKQIALSVTHQLVLTADEHVFSWGENGHGQLGHGDRRVRTGPTLIEALRGKGVSRVAAGKHFSLFCAGRGIAMAVGHRQFVGTAQADTDLLRPKIIEALLKEDIVDVCCGEEHAAVLTESGAVFVWGVGENGRLGTGETANVFVPLRIQIPTRQLINSIVCGPNTTMLITNTGTVLAMGSNMYNKLNLNQRSGFFANAKKSSSSTNGQKMYGVVDNVLTPTAVKPFPSRVVNASLGLWHSGVLLENGHVHLFGRNLAAELGHGNCQEMPAGCTCPVKALLSKACVHLVCGDGFTMAGTLDNELYSWGMHKWAAEGQQPKENGGGADQSATAAEDGAGGTSDCSSLSSTATSLTNSDGNTATPVEQPKQRKERKKRRKSKSTKTTVRHLFRESLQYEMSQTREGQLVRLKNRDDLMDKPKPFMMQPHLVLRLDICRKSFGSVSSPTATSSAPDPSGQLSPPSPSAHSTTSVAGSSSSTVGGGQQQQPRLALSALVGTHSRVFCVVDVSTEPFPPATAQSGESDKKVAENSDRSRKVAPVPKVIDIRRSSAPDQSAMAQGTATWIREELESAEVIPYRKIANSDSIRNSSALHRNLPKNAQRLREEIAALRSQLAEHKNTVRGHQSQMSQLQTKLAELESLLRRQHNSPGGLPPVNGPPPPAYASAVSVPSPRSKSIASSGGEQCGQERQKLQSNSTTCAIL</sequence>
<dbReference type="InterPro" id="IPR009091">
    <property type="entry name" value="RCC1/BLIP-II"/>
</dbReference>
<evidence type="ECO:0000313" key="19">
    <source>
        <dbReference type="EMBL" id="KAL3090049.1"/>
    </source>
</evidence>
<evidence type="ECO:0000256" key="16">
    <source>
        <dbReference type="PROSITE-ProRule" id="PRU10141"/>
    </source>
</evidence>
<comment type="cofactor">
    <cofactor evidence="1">
        <name>Mg(2+)</name>
        <dbReference type="ChEBI" id="CHEBI:18420"/>
    </cofactor>
</comment>
<feature type="region of interest" description="Disordered" evidence="17">
    <location>
        <begin position="679"/>
        <end position="760"/>
    </location>
</feature>
<evidence type="ECO:0000256" key="6">
    <source>
        <dbReference type="ARBA" id="ARBA00022527"/>
    </source>
</evidence>
<evidence type="ECO:0000256" key="13">
    <source>
        <dbReference type="ARBA" id="ARBA00022840"/>
    </source>
</evidence>
<organism evidence="19 20">
    <name type="scientific">Heterodera schachtii</name>
    <name type="common">Sugarbeet cyst nematode worm</name>
    <name type="synonym">Tylenchus schachtii</name>
    <dbReference type="NCBI Taxonomy" id="97005"/>
    <lineage>
        <taxon>Eukaryota</taxon>
        <taxon>Metazoa</taxon>
        <taxon>Ecdysozoa</taxon>
        <taxon>Nematoda</taxon>
        <taxon>Chromadorea</taxon>
        <taxon>Rhabditida</taxon>
        <taxon>Tylenchina</taxon>
        <taxon>Tylenchomorpha</taxon>
        <taxon>Tylenchoidea</taxon>
        <taxon>Heteroderidae</taxon>
        <taxon>Heteroderinae</taxon>
        <taxon>Heterodera</taxon>
    </lineage>
</organism>
<keyword evidence="6" id="KW-0723">Serine/threonine-protein kinase</keyword>
<keyword evidence="8" id="KW-0808">Transferase</keyword>
<dbReference type="Gene3D" id="1.10.510.10">
    <property type="entry name" value="Transferase(Phosphotransferase) domain 1"/>
    <property type="match status" value="1"/>
</dbReference>
<feature type="repeat" description="RCC1" evidence="15">
    <location>
        <begin position="485"/>
        <end position="536"/>
    </location>
</feature>
<evidence type="ECO:0000256" key="8">
    <source>
        <dbReference type="ARBA" id="ARBA00022679"/>
    </source>
</evidence>
<evidence type="ECO:0000313" key="20">
    <source>
        <dbReference type="Proteomes" id="UP001620645"/>
    </source>
</evidence>
<dbReference type="FunFam" id="3.30.200.20:FF:000097">
    <property type="entry name" value="Probable serine/threonine-protein kinase nek1"/>
    <property type="match status" value="1"/>
</dbReference>